<dbReference type="EMBL" id="BMAV01017358">
    <property type="protein sequence ID" value="GFY68944.1"/>
    <property type="molecule type" value="Genomic_DNA"/>
</dbReference>
<gene>
    <name evidence="2" type="ORF">TNIN_479481</name>
</gene>
<dbReference type="OrthoDB" id="6437273at2759"/>
<dbReference type="Proteomes" id="UP000886998">
    <property type="component" value="Unassembled WGS sequence"/>
</dbReference>
<feature type="compositionally biased region" description="Pro residues" evidence="1">
    <location>
        <begin position="1"/>
        <end position="11"/>
    </location>
</feature>
<organism evidence="2 3">
    <name type="scientific">Trichonephila inaurata madagascariensis</name>
    <dbReference type="NCBI Taxonomy" id="2747483"/>
    <lineage>
        <taxon>Eukaryota</taxon>
        <taxon>Metazoa</taxon>
        <taxon>Ecdysozoa</taxon>
        <taxon>Arthropoda</taxon>
        <taxon>Chelicerata</taxon>
        <taxon>Arachnida</taxon>
        <taxon>Araneae</taxon>
        <taxon>Araneomorphae</taxon>
        <taxon>Entelegynae</taxon>
        <taxon>Araneoidea</taxon>
        <taxon>Nephilidae</taxon>
        <taxon>Trichonephila</taxon>
        <taxon>Trichonephila inaurata</taxon>
    </lineage>
</organism>
<evidence type="ECO:0000313" key="3">
    <source>
        <dbReference type="Proteomes" id="UP000886998"/>
    </source>
</evidence>
<evidence type="ECO:0000256" key="1">
    <source>
        <dbReference type="SAM" id="MobiDB-lite"/>
    </source>
</evidence>
<accession>A0A8X7CED6</accession>
<sequence length="100" mass="11705">MTTRIPRPPTFPGQQEQTNKDISRGKRKKQWISSWKEAQINSLINERDKVSKLLKINNNGKNRKRLTKISESMEEGIAECKKIKWADFCSPLDPRKDVKH</sequence>
<reference evidence="2" key="1">
    <citation type="submission" date="2020-08" db="EMBL/GenBank/DDBJ databases">
        <title>Multicomponent nature underlies the extraordinary mechanical properties of spider dragline silk.</title>
        <authorList>
            <person name="Kono N."/>
            <person name="Nakamura H."/>
            <person name="Mori M."/>
            <person name="Yoshida Y."/>
            <person name="Ohtoshi R."/>
            <person name="Malay A.D."/>
            <person name="Moran D.A.P."/>
            <person name="Tomita M."/>
            <person name="Numata K."/>
            <person name="Arakawa K."/>
        </authorList>
    </citation>
    <scope>NUCLEOTIDE SEQUENCE</scope>
</reference>
<keyword evidence="3" id="KW-1185">Reference proteome</keyword>
<proteinExistence type="predicted"/>
<protein>
    <submittedName>
        <fullName evidence="2">Uncharacterized protein</fullName>
    </submittedName>
</protein>
<feature type="region of interest" description="Disordered" evidence="1">
    <location>
        <begin position="1"/>
        <end position="30"/>
    </location>
</feature>
<comment type="caution">
    <text evidence="2">The sequence shown here is derived from an EMBL/GenBank/DDBJ whole genome shotgun (WGS) entry which is preliminary data.</text>
</comment>
<evidence type="ECO:0000313" key="2">
    <source>
        <dbReference type="EMBL" id="GFY68944.1"/>
    </source>
</evidence>
<dbReference type="AlphaFoldDB" id="A0A8X7CED6"/>
<name>A0A8X7CED6_9ARAC</name>